<name>A0A0C9ZCL6_9AGAM</name>
<organism evidence="1 2">
    <name type="scientific">Pisolithus microcarpus 441</name>
    <dbReference type="NCBI Taxonomy" id="765257"/>
    <lineage>
        <taxon>Eukaryota</taxon>
        <taxon>Fungi</taxon>
        <taxon>Dikarya</taxon>
        <taxon>Basidiomycota</taxon>
        <taxon>Agaricomycotina</taxon>
        <taxon>Agaricomycetes</taxon>
        <taxon>Agaricomycetidae</taxon>
        <taxon>Boletales</taxon>
        <taxon>Sclerodermatineae</taxon>
        <taxon>Pisolithaceae</taxon>
        <taxon>Pisolithus</taxon>
    </lineage>
</organism>
<gene>
    <name evidence="1" type="ORF">PISMIDRAFT_217662</name>
</gene>
<keyword evidence="2" id="KW-1185">Reference proteome</keyword>
<reference evidence="2" key="2">
    <citation type="submission" date="2015-01" db="EMBL/GenBank/DDBJ databases">
        <title>Evolutionary Origins and Diversification of the Mycorrhizal Mutualists.</title>
        <authorList>
            <consortium name="DOE Joint Genome Institute"/>
            <consortium name="Mycorrhizal Genomics Consortium"/>
            <person name="Kohler A."/>
            <person name="Kuo A."/>
            <person name="Nagy L.G."/>
            <person name="Floudas D."/>
            <person name="Copeland A."/>
            <person name="Barry K.W."/>
            <person name="Cichocki N."/>
            <person name="Veneault-Fourrey C."/>
            <person name="LaButti K."/>
            <person name="Lindquist E.A."/>
            <person name="Lipzen A."/>
            <person name="Lundell T."/>
            <person name="Morin E."/>
            <person name="Murat C."/>
            <person name="Riley R."/>
            <person name="Ohm R."/>
            <person name="Sun H."/>
            <person name="Tunlid A."/>
            <person name="Henrissat B."/>
            <person name="Grigoriev I.V."/>
            <person name="Hibbett D.S."/>
            <person name="Martin F."/>
        </authorList>
    </citation>
    <scope>NUCLEOTIDE SEQUENCE [LARGE SCALE GENOMIC DNA]</scope>
    <source>
        <strain evidence="2">441</strain>
    </source>
</reference>
<proteinExistence type="predicted"/>
<evidence type="ECO:0000313" key="1">
    <source>
        <dbReference type="EMBL" id="KIK26986.1"/>
    </source>
</evidence>
<dbReference type="Proteomes" id="UP000054018">
    <property type="component" value="Unassembled WGS sequence"/>
</dbReference>
<dbReference type="EMBL" id="KN833698">
    <property type="protein sequence ID" value="KIK26986.1"/>
    <property type="molecule type" value="Genomic_DNA"/>
</dbReference>
<reference evidence="1 2" key="1">
    <citation type="submission" date="2014-04" db="EMBL/GenBank/DDBJ databases">
        <authorList>
            <consortium name="DOE Joint Genome Institute"/>
            <person name="Kuo A."/>
            <person name="Kohler A."/>
            <person name="Costa M.D."/>
            <person name="Nagy L.G."/>
            <person name="Floudas D."/>
            <person name="Copeland A."/>
            <person name="Barry K.W."/>
            <person name="Cichocki N."/>
            <person name="Veneault-Fourrey C."/>
            <person name="LaButti K."/>
            <person name="Lindquist E.A."/>
            <person name="Lipzen A."/>
            <person name="Lundell T."/>
            <person name="Morin E."/>
            <person name="Murat C."/>
            <person name="Sun H."/>
            <person name="Tunlid A."/>
            <person name="Henrissat B."/>
            <person name="Grigoriev I.V."/>
            <person name="Hibbett D.S."/>
            <person name="Martin F."/>
            <person name="Nordberg H.P."/>
            <person name="Cantor M.N."/>
            <person name="Hua S.X."/>
        </authorList>
    </citation>
    <scope>NUCLEOTIDE SEQUENCE [LARGE SCALE GENOMIC DNA]</scope>
    <source>
        <strain evidence="1 2">441</strain>
    </source>
</reference>
<accession>A0A0C9ZCL6</accession>
<protein>
    <submittedName>
        <fullName evidence="1">Uncharacterized protein</fullName>
    </submittedName>
</protein>
<dbReference type="HOGENOM" id="CLU_2334459_0_0_1"/>
<evidence type="ECO:0000313" key="2">
    <source>
        <dbReference type="Proteomes" id="UP000054018"/>
    </source>
</evidence>
<sequence>MFIPHLMNSYARRICYENGKKVMSALSVIFSNLRLWFLLLVERSGSSNCTTASRTVIICIWPVALSPPRNLPNRSSSRATNFILISFCTVIDTRVHGR</sequence>
<dbReference type="AlphaFoldDB" id="A0A0C9ZCL6"/>